<accession>A0ACD4D612</accession>
<gene>
    <name evidence="1" type="ORF">N8E88_14070</name>
</gene>
<dbReference type="Proteomes" id="UP001061991">
    <property type="component" value="Chromosome"/>
</dbReference>
<proteinExistence type="predicted"/>
<keyword evidence="2" id="KW-1185">Reference proteome</keyword>
<protein>
    <submittedName>
        <fullName evidence="1">GntR family transcriptional regulator</fullName>
    </submittedName>
</protein>
<evidence type="ECO:0000313" key="1">
    <source>
        <dbReference type="EMBL" id="UXN61214.1"/>
    </source>
</evidence>
<name>A0ACD4D612_9HYPH</name>
<reference evidence="1" key="1">
    <citation type="submission" date="2022-09" db="EMBL/GenBank/DDBJ databases">
        <title>Interaction between co-microsymbionts with complementary sets of symbiotic genes in legume-rhizobium systems.</title>
        <authorList>
            <person name="Safronova V."/>
            <person name="Sazanova A."/>
            <person name="Afonin A."/>
            <person name="Chirak E."/>
        </authorList>
    </citation>
    <scope>NUCLEOTIDE SEQUENCE</scope>
    <source>
        <strain evidence="1">A18/3m</strain>
    </source>
</reference>
<evidence type="ECO:0000313" key="2">
    <source>
        <dbReference type="Proteomes" id="UP001061991"/>
    </source>
</evidence>
<organism evidence="1 2">
    <name type="scientific">Phyllobacterium zundukense</name>
    <dbReference type="NCBI Taxonomy" id="1867719"/>
    <lineage>
        <taxon>Bacteria</taxon>
        <taxon>Pseudomonadati</taxon>
        <taxon>Pseudomonadota</taxon>
        <taxon>Alphaproteobacteria</taxon>
        <taxon>Hyphomicrobiales</taxon>
        <taxon>Phyllobacteriaceae</taxon>
        <taxon>Phyllobacterium</taxon>
    </lineage>
</organism>
<dbReference type="EMBL" id="CP104973">
    <property type="protein sequence ID" value="UXN61214.1"/>
    <property type="molecule type" value="Genomic_DNA"/>
</dbReference>
<sequence>MWSQIAERLRQAIDEGAFKPGEALPGETELNRRFGVSRTTSRAALDFLEAEGLISRKSGRGSIVIEPRIERPLNRLSSFSEDMAVRGLKPSYRTRSLKLTLASEFVATELKIANNSPVLEIDRILLADESPMATSLTYLAPVAFERSGLPTVEVLDSSSLYGWLKESAGVALTGGQERTEGAIADVTTARSLGLKQPAAVLVCHRTSWNSARQPVEYVVLHYRADRYSFQVGLARS</sequence>